<dbReference type="PANTHER" id="PTHR42685:SF22">
    <property type="entry name" value="CONDITIONED MEDIUM FACTOR RECEPTOR 1"/>
    <property type="match status" value="1"/>
</dbReference>
<dbReference type="AlphaFoldDB" id="A0A368W178"/>
<dbReference type="InterPro" id="IPR050407">
    <property type="entry name" value="Geranylgeranyl_reductase"/>
</dbReference>
<gene>
    <name evidence="2" type="ORF">DFP97_106284</name>
</gene>
<proteinExistence type="predicted"/>
<evidence type="ECO:0000259" key="1">
    <source>
        <dbReference type="Pfam" id="PF01494"/>
    </source>
</evidence>
<evidence type="ECO:0000313" key="2">
    <source>
        <dbReference type="EMBL" id="RCW48582.1"/>
    </source>
</evidence>
<organism evidence="2 3">
    <name type="scientific">Paenibacillus prosopidis</name>
    <dbReference type="NCBI Taxonomy" id="630520"/>
    <lineage>
        <taxon>Bacteria</taxon>
        <taxon>Bacillati</taxon>
        <taxon>Bacillota</taxon>
        <taxon>Bacilli</taxon>
        <taxon>Bacillales</taxon>
        <taxon>Paenibacillaceae</taxon>
        <taxon>Paenibacillus</taxon>
    </lineage>
</organism>
<dbReference type="SUPFAM" id="SSF51905">
    <property type="entry name" value="FAD/NAD(P)-binding domain"/>
    <property type="match status" value="1"/>
</dbReference>
<dbReference type="Proteomes" id="UP000252415">
    <property type="component" value="Unassembled WGS sequence"/>
</dbReference>
<dbReference type="PANTHER" id="PTHR42685">
    <property type="entry name" value="GERANYLGERANYL DIPHOSPHATE REDUCTASE"/>
    <property type="match status" value="1"/>
</dbReference>
<dbReference type="InterPro" id="IPR036188">
    <property type="entry name" value="FAD/NAD-bd_sf"/>
</dbReference>
<dbReference type="RefSeq" id="WP_114380169.1">
    <property type="nucleotide sequence ID" value="NZ_QPJD01000006.1"/>
</dbReference>
<dbReference type="EMBL" id="QPJD01000006">
    <property type="protein sequence ID" value="RCW48582.1"/>
    <property type="molecule type" value="Genomic_DNA"/>
</dbReference>
<name>A0A368W178_9BACL</name>
<comment type="caution">
    <text evidence="2">The sequence shown here is derived from an EMBL/GenBank/DDBJ whole genome shotgun (WGS) entry which is preliminary data.</text>
</comment>
<evidence type="ECO:0000313" key="3">
    <source>
        <dbReference type="Proteomes" id="UP000252415"/>
    </source>
</evidence>
<dbReference type="InterPro" id="IPR002938">
    <property type="entry name" value="FAD-bd"/>
</dbReference>
<keyword evidence="3" id="KW-1185">Reference proteome</keyword>
<dbReference type="Pfam" id="PF01494">
    <property type="entry name" value="FAD_binding_3"/>
    <property type="match status" value="1"/>
</dbReference>
<sequence length="381" mass="41154">MSYILDAAVLGAGIAGSSMAKALADRGWDTMLLDRQSFPRHKVCGEFLSPESQSTLHAFGLLEPAGLLRPSFIERVRLIFENGAEIEIPLPGTALGVSRYSLDTALHIAAENSGVLLHTATTVTSVTPCGEGYSIEMKREGVREVVQAKAVIAAWGANRRAGLPGSRPSGDAGQSHIGVKTHFQGIDMEPVIELYFFPGGYLGICPIEGGFVNAAALLEREAFQEADKNVLGFIEAAARSNPKLYKRLINAAPVSGTQAAVAPVDLKRKPLAWDMIPQVGDAAMMIPPLCGDGMSMALRSAQLCTPLADRYLRGEISLAGWKREYTRLIHGEFKHPLRWGRFLQWLFGVPVISWLLPGAAQLAPGLAVRLVQATRLKQTDF</sequence>
<protein>
    <submittedName>
        <fullName evidence="2">Flavin-dependent dehydrogenase</fullName>
    </submittedName>
</protein>
<dbReference type="OrthoDB" id="9806565at2"/>
<feature type="domain" description="FAD-binding" evidence="1">
    <location>
        <begin position="6"/>
        <end position="309"/>
    </location>
</feature>
<accession>A0A368W178</accession>
<reference evidence="2 3" key="1">
    <citation type="submission" date="2018-07" db="EMBL/GenBank/DDBJ databases">
        <title>Genomic Encyclopedia of Type Strains, Phase III (KMG-III): the genomes of soil and plant-associated and newly described type strains.</title>
        <authorList>
            <person name="Whitman W."/>
        </authorList>
    </citation>
    <scope>NUCLEOTIDE SEQUENCE [LARGE SCALE GENOMIC DNA]</scope>
    <source>
        <strain evidence="2 3">CECT 7506</strain>
    </source>
</reference>
<dbReference type="GO" id="GO:0071949">
    <property type="term" value="F:FAD binding"/>
    <property type="evidence" value="ECO:0007669"/>
    <property type="project" value="InterPro"/>
</dbReference>
<dbReference type="Gene3D" id="3.50.50.60">
    <property type="entry name" value="FAD/NAD(P)-binding domain"/>
    <property type="match status" value="1"/>
</dbReference>